<dbReference type="PANTHER" id="PTHR47950:SF22">
    <property type="entry name" value="CYTOCHROME P450 76C1-RELATED"/>
    <property type="match status" value="1"/>
</dbReference>
<comment type="caution">
    <text evidence="3">The sequence shown here is derived from an EMBL/GenBank/DDBJ whole genome shotgun (WGS) entry which is preliminary data.</text>
</comment>
<protein>
    <submittedName>
        <fullName evidence="3">Uncharacterized protein</fullName>
    </submittedName>
</protein>
<evidence type="ECO:0000256" key="1">
    <source>
        <dbReference type="ARBA" id="ARBA00010617"/>
    </source>
</evidence>
<dbReference type="EMBL" id="QGKV02000649">
    <property type="protein sequence ID" value="KAF3580955.1"/>
    <property type="molecule type" value="Genomic_DNA"/>
</dbReference>
<reference evidence="3 4" key="1">
    <citation type="journal article" date="2020" name="BMC Genomics">
        <title>Intraspecific diversification of the crop wild relative Brassica cretica Lam. using demographic model selection.</title>
        <authorList>
            <person name="Kioukis A."/>
            <person name="Michalopoulou V.A."/>
            <person name="Briers L."/>
            <person name="Pirintsos S."/>
            <person name="Studholme D.J."/>
            <person name="Pavlidis P."/>
            <person name="Sarris P.F."/>
        </authorList>
    </citation>
    <scope>NUCLEOTIDE SEQUENCE [LARGE SCALE GENOMIC DNA]</scope>
    <source>
        <strain evidence="4">cv. PFS-1207/04</strain>
    </source>
</reference>
<dbReference type="PRINTS" id="PR00385">
    <property type="entry name" value="P450"/>
</dbReference>
<name>A0ABQ7DUS0_BRACR</name>
<evidence type="ECO:0000313" key="3">
    <source>
        <dbReference type="EMBL" id="KAF3580955.1"/>
    </source>
</evidence>
<accession>A0ABQ7DUS0</accession>
<dbReference type="InterPro" id="IPR017972">
    <property type="entry name" value="Cyt_P450_CS"/>
</dbReference>
<evidence type="ECO:0000256" key="2">
    <source>
        <dbReference type="RuleBase" id="RU000461"/>
    </source>
</evidence>
<gene>
    <name evidence="3" type="ORF">DY000_02036039</name>
</gene>
<proteinExistence type="inferred from homology"/>
<dbReference type="Proteomes" id="UP000266723">
    <property type="component" value="Unassembled WGS sequence"/>
</dbReference>
<dbReference type="PANTHER" id="PTHR47950">
    <property type="entry name" value="CYTOCHROME P450, FAMILY 76, SUBFAMILY C, POLYPEPTIDE 5-RELATED"/>
    <property type="match status" value="1"/>
</dbReference>
<dbReference type="InterPro" id="IPR001128">
    <property type="entry name" value="Cyt_P450"/>
</dbReference>
<dbReference type="InterPro" id="IPR036396">
    <property type="entry name" value="Cyt_P450_sf"/>
</dbReference>
<keyword evidence="2" id="KW-0479">Metal-binding</keyword>
<sequence length="384" mass="42899">MFCFRLLRKLSVTHLFSPQCIEATKALRMKKVQELVKFMDESSKREEAVDISRASFITTLNIISNILFSVDLSSYGSGKSNGFHDSIIGVMEAAGSPDLANFFPFLDLQDTSKKMKFCSEKLFKVFRGFIDTKTAEKSLRKNPKQASTSDFLDALLDEAEPDNNDLEHLLLRSLICEYMSDMFVAGTDTSSSTLEWAMAELLANPKTMAKAQAEIERMVGQDGTRPEHVGDPAQFEPERFLGKETDVKGKDYELTPFGAGRRICPGLPLAVKMVSLMLVSLLYSFDWKLPNTVDMDETFGISLHKANSLNAVPPRCGVAVILDLSDHSFGKDLGGQLSCFRVRRQAEENCPFCHQMRYWVLDLVPSPGIALPGEVDRYLTGSRE</sequence>
<dbReference type="PROSITE" id="PS00086">
    <property type="entry name" value="CYTOCHROME_P450"/>
    <property type="match status" value="1"/>
</dbReference>
<keyword evidence="2" id="KW-0349">Heme</keyword>
<dbReference type="PRINTS" id="PR00463">
    <property type="entry name" value="EP450I"/>
</dbReference>
<dbReference type="Pfam" id="PF00067">
    <property type="entry name" value="p450"/>
    <property type="match status" value="2"/>
</dbReference>
<dbReference type="InterPro" id="IPR002401">
    <property type="entry name" value="Cyt_P450_E_grp-I"/>
</dbReference>
<dbReference type="Gene3D" id="1.10.630.10">
    <property type="entry name" value="Cytochrome P450"/>
    <property type="match status" value="2"/>
</dbReference>
<keyword evidence="2" id="KW-0408">Iron</keyword>
<evidence type="ECO:0000313" key="4">
    <source>
        <dbReference type="Proteomes" id="UP000266723"/>
    </source>
</evidence>
<keyword evidence="2" id="KW-0560">Oxidoreductase</keyword>
<keyword evidence="4" id="KW-1185">Reference proteome</keyword>
<dbReference type="SUPFAM" id="SSF48264">
    <property type="entry name" value="Cytochrome P450"/>
    <property type="match status" value="1"/>
</dbReference>
<keyword evidence="2" id="KW-0503">Monooxygenase</keyword>
<comment type="similarity">
    <text evidence="1 2">Belongs to the cytochrome P450 family.</text>
</comment>
<organism evidence="3 4">
    <name type="scientific">Brassica cretica</name>
    <name type="common">Mustard</name>
    <dbReference type="NCBI Taxonomy" id="69181"/>
    <lineage>
        <taxon>Eukaryota</taxon>
        <taxon>Viridiplantae</taxon>
        <taxon>Streptophyta</taxon>
        <taxon>Embryophyta</taxon>
        <taxon>Tracheophyta</taxon>
        <taxon>Spermatophyta</taxon>
        <taxon>Magnoliopsida</taxon>
        <taxon>eudicotyledons</taxon>
        <taxon>Gunneridae</taxon>
        <taxon>Pentapetalae</taxon>
        <taxon>rosids</taxon>
        <taxon>malvids</taxon>
        <taxon>Brassicales</taxon>
        <taxon>Brassicaceae</taxon>
        <taxon>Brassiceae</taxon>
        <taxon>Brassica</taxon>
    </lineage>
</organism>